<dbReference type="SUPFAM" id="SSF53649">
    <property type="entry name" value="Alkaline phosphatase-like"/>
    <property type="match status" value="1"/>
</dbReference>
<feature type="domain" description="Sulfatase N-terminal" evidence="7">
    <location>
        <begin position="28"/>
        <end position="312"/>
    </location>
</feature>
<dbReference type="PROSITE" id="PS00149">
    <property type="entry name" value="SULFATASE_2"/>
    <property type="match status" value="1"/>
</dbReference>
<dbReference type="Pfam" id="PF14707">
    <property type="entry name" value="Sulfatase_C"/>
    <property type="match status" value="1"/>
</dbReference>
<gene>
    <name evidence="8" type="primary">GALNS</name>
    <name evidence="8" type="ORF">GWK47_025962</name>
</gene>
<dbReference type="EMBL" id="JACEEZ010025658">
    <property type="protein sequence ID" value="KAG0698748.1"/>
    <property type="molecule type" value="Genomic_DNA"/>
</dbReference>
<evidence type="ECO:0000256" key="4">
    <source>
        <dbReference type="ARBA" id="ARBA00022801"/>
    </source>
</evidence>
<keyword evidence="5" id="KW-0106">Calcium</keyword>
<evidence type="ECO:0000256" key="5">
    <source>
        <dbReference type="ARBA" id="ARBA00022837"/>
    </source>
</evidence>
<organism evidence="8 9">
    <name type="scientific">Chionoecetes opilio</name>
    <name type="common">Atlantic snow crab</name>
    <name type="synonym">Cancer opilio</name>
    <dbReference type="NCBI Taxonomy" id="41210"/>
    <lineage>
        <taxon>Eukaryota</taxon>
        <taxon>Metazoa</taxon>
        <taxon>Ecdysozoa</taxon>
        <taxon>Arthropoda</taxon>
        <taxon>Crustacea</taxon>
        <taxon>Multicrustacea</taxon>
        <taxon>Malacostraca</taxon>
        <taxon>Eumalacostraca</taxon>
        <taxon>Eucarida</taxon>
        <taxon>Decapoda</taxon>
        <taxon>Pleocyemata</taxon>
        <taxon>Brachyura</taxon>
        <taxon>Eubrachyura</taxon>
        <taxon>Majoidea</taxon>
        <taxon>Majidae</taxon>
        <taxon>Chionoecetes</taxon>
    </lineage>
</organism>
<dbReference type="Proteomes" id="UP000770661">
    <property type="component" value="Unassembled WGS sequence"/>
</dbReference>
<dbReference type="GO" id="GO:0004065">
    <property type="term" value="F:arylsulfatase activity"/>
    <property type="evidence" value="ECO:0007669"/>
    <property type="project" value="TreeGrafter"/>
</dbReference>
<feature type="chain" id="PRO_5035306595" evidence="6">
    <location>
        <begin position="26"/>
        <end position="513"/>
    </location>
</feature>
<dbReference type="InterPro" id="IPR000917">
    <property type="entry name" value="Sulfatase_N"/>
</dbReference>
<name>A0A8J8WN05_CHIOP</name>
<dbReference type="AlphaFoldDB" id="A0A8J8WN05"/>
<dbReference type="GO" id="GO:0046872">
    <property type="term" value="F:metal ion binding"/>
    <property type="evidence" value="ECO:0007669"/>
    <property type="project" value="UniProtKB-KW"/>
</dbReference>
<keyword evidence="9" id="KW-1185">Reference proteome</keyword>
<keyword evidence="3" id="KW-0479">Metal-binding</keyword>
<proteinExistence type="inferred from homology"/>
<dbReference type="OrthoDB" id="103349at2759"/>
<dbReference type="InterPro" id="IPR024607">
    <property type="entry name" value="Sulfatase_CS"/>
</dbReference>
<keyword evidence="4" id="KW-0378">Hydrolase</keyword>
<reference evidence="8" key="1">
    <citation type="submission" date="2020-07" db="EMBL/GenBank/DDBJ databases">
        <title>The High-quality genome of the commercially important snow crab, Chionoecetes opilio.</title>
        <authorList>
            <person name="Jeong J.-H."/>
            <person name="Ryu S."/>
        </authorList>
    </citation>
    <scope>NUCLEOTIDE SEQUENCE</scope>
    <source>
        <strain evidence="8">MADBK_172401_WGS</strain>
        <tissue evidence="8">Digestive gland</tissue>
    </source>
</reference>
<dbReference type="Pfam" id="PF00884">
    <property type="entry name" value="Sulfatase"/>
    <property type="match status" value="1"/>
</dbReference>
<dbReference type="PANTHER" id="PTHR42693:SF47">
    <property type="entry name" value="N-ACETYLGALACTOSAMINE-6-SULFATASE"/>
    <property type="match status" value="1"/>
</dbReference>
<evidence type="ECO:0000256" key="3">
    <source>
        <dbReference type="ARBA" id="ARBA00022723"/>
    </source>
</evidence>
<evidence type="ECO:0000313" key="9">
    <source>
        <dbReference type="Proteomes" id="UP000770661"/>
    </source>
</evidence>
<dbReference type="PANTHER" id="PTHR42693">
    <property type="entry name" value="ARYLSULFATASE FAMILY MEMBER"/>
    <property type="match status" value="1"/>
</dbReference>
<evidence type="ECO:0000256" key="2">
    <source>
        <dbReference type="ARBA" id="ARBA00008779"/>
    </source>
</evidence>
<evidence type="ECO:0000259" key="7">
    <source>
        <dbReference type="Pfam" id="PF00884"/>
    </source>
</evidence>
<dbReference type="InterPro" id="IPR017850">
    <property type="entry name" value="Alkaline_phosphatase_core_sf"/>
</dbReference>
<dbReference type="Gene3D" id="3.40.720.10">
    <property type="entry name" value="Alkaline Phosphatase, subunit A"/>
    <property type="match status" value="1"/>
</dbReference>
<keyword evidence="6" id="KW-0732">Signal</keyword>
<protein>
    <submittedName>
        <fullName evidence="8">N-acetylgalactosamine-6-sulfatase</fullName>
    </submittedName>
</protein>
<evidence type="ECO:0000313" key="8">
    <source>
        <dbReference type="EMBL" id="KAG0698748.1"/>
    </source>
</evidence>
<dbReference type="InterPro" id="IPR050738">
    <property type="entry name" value="Sulfatase"/>
</dbReference>
<evidence type="ECO:0000256" key="6">
    <source>
        <dbReference type="SAM" id="SignalP"/>
    </source>
</evidence>
<evidence type="ECO:0000256" key="1">
    <source>
        <dbReference type="ARBA" id="ARBA00001913"/>
    </source>
</evidence>
<accession>A0A8J8WN05</accession>
<dbReference type="Gene3D" id="3.30.1120.10">
    <property type="match status" value="1"/>
</dbReference>
<feature type="signal peptide" evidence="6">
    <location>
        <begin position="1"/>
        <end position="25"/>
    </location>
</feature>
<comment type="similarity">
    <text evidence="2">Belongs to the sulfatase family.</text>
</comment>
<comment type="cofactor">
    <cofactor evidence="1">
        <name>Ca(2+)</name>
        <dbReference type="ChEBI" id="CHEBI:29108"/>
    </cofactor>
</comment>
<comment type="caution">
    <text evidence="8">The sequence shown here is derived from an EMBL/GenBank/DDBJ whole genome shotgun (WGS) entry which is preliminary data.</text>
</comment>
<sequence>MKGVVLGLRAWLVAGVLIATASTSSQPPNVVIMLMDDMGWGDLGCNGEPNRETPNLDQMAREGLIASSMYTAAPLCSPSYTPQNMVGGIPDDEVLLPELLAQKGYTSGLVGKWHLGHQPQYLPLKHGFDFWFGAPNCHFGPYADLLTPNIPVFLNDSMVGRYYEDFHIDKNNGVSNMTQLFTDAAVEFINREANRGPFFLLWAPDATHAPTYASEKYRGTSRRGRYGEAVRELDAGVGAILDALRAHQVDNNTLVVFTSDNGAALVSKYNGGSNGPFLCGKQTTFEGGMRAPGIFWWPGVIPAGTTTHQVSSENTQPSQPYEEAVAEWCGRRWICSRTAAQLAGVQTPQDRIYDGLALAKSLTHPQLEVQRPVFLYRGNRLMAVRRGPLKIHLWTFSTPTAELQKGINFCPGAEVPNVTTPTPTNHTARPILFNVEVDPGERYPVSHLSRTYKDAIQMLKKVVKEHEEKLVPGEPQLNWCDQAVMHWRPHGCEALKECLPIPQSNPYLCDWPH</sequence>